<protein>
    <recommendedName>
        <fullName evidence="6">Ankyrin</fullName>
    </recommendedName>
</protein>
<proteinExistence type="predicted"/>
<keyword evidence="5" id="KW-1185">Reference proteome</keyword>
<dbReference type="AlphaFoldDB" id="A0AAD5WYQ4"/>
<dbReference type="Pfam" id="PF12796">
    <property type="entry name" value="Ank_2"/>
    <property type="match status" value="1"/>
</dbReference>
<sequence length="320" mass="35360">MPKLTIQIPKPKQDPRFPVEQLAVLTRYCDARTASRLRQLSKAATVQISENVITACFIRSLAHLNTSDALVRFYGAHVPRMTNKLPLATKILRSILRNGATLHSSLPLVNAVIYHHIEAIPLLLASNVSSQYIDEALVIATQYRRRLAIQPLLASNCSTEGREAALAAAVSSGDEIIVHTLLGDDLSKRQQMSRDGALCEASKNGNVDMVQLLMKERIITSEGCGQALCAGSQWGYIDCVQLLLESGIAFNDEDGSEALRLAVTHGHETIADLLLKFGVDPLAVPKDLVSQRKFRRVAAKQRQMRVTNWFGRWMPAMIRV</sequence>
<dbReference type="SMART" id="SM00248">
    <property type="entry name" value="ANK"/>
    <property type="match status" value="5"/>
</dbReference>
<reference evidence="4" key="1">
    <citation type="submission" date="2020-05" db="EMBL/GenBank/DDBJ databases">
        <title>Phylogenomic resolution of chytrid fungi.</title>
        <authorList>
            <person name="Stajich J.E."/>
            <person name="Amses K."/>
            <person name="Simmons R."/>
            <person name="Seto K."/>
            <person name="Myers J."/>
            <person name="Bonds A."/>
            <person name="Quandt C.A."/>
            <person name="Barry K."/>
            <person name="Liu P."/>
            <person name="Grigoriev I."/>
            <person name="Longcore J.E."/>
            <person name="James T.Y."/>
        </authorList>
    </citation>
    <scope>NUCLEOTIDE SEQUENCE</scope>
    <source>
        <strain evidence="4">JEL0318</strain>
    </source>
</reference>
<evidence type="ECO:0000313" key="4">
    <source>
        <dbReference type="EMBL" id="KAJ3046648.1"/>
    </source>
</evidence>
<keyword evidence="1" id="KW-0677">Repeat</keyword>
<keyword evidence="2 3" id="KW-0040">ANK repeat</keyword>
<evidence type="ECO:0000256" key="1">
    <source>
        <dbReference type="ARBA" id="ARBA00022737"/>
    </source>
</evidence>
<dbReference type="PROSITE" id="PS50297">
    <property type="entry name" value="ANK_REP_REGION"/>
    <property type="match status" value="1"/>
</dbReference>
<dbReference type="Proteomes" id="UP001212841">
    <property type="component" value="Unassembled WGS sequence"/>
</dbReference>
<evidence type="ECO:0000256" key="3">
    <source>
        <dbReference type="PROSITE-ProRule" id="PRU00023"/>
    </source>
</evidence>
<dbReference type="EMBL" id="JADGJD010001122">
    <property type="protein sequence ID" value="KAJ3046648.1"/>
    <property type="molecule type" value="Genomic_DNA"/>
</dbReference>
<dbReference type="InterPro" id="IPR002110">
    <property type="entry name" value="Ankyrin_rpt"/>
</dbReference>
<dbReference type="SUPFAM" id="SSF48403">
    <property type="entry name" value="Ankyrin repeat"/>
    <property type="match status" value="1"/>
</dbReference>
<gene>
    <name evidence="4" type="ORF">HK097_000667</name>
</gene>
<organism evidence="4 5">
    <name type="scientific">Rhizophlyctis rosea</name>
    <dbReference type="NCBI Taxonomy" id="64517"/>
    <lineage>
        <taxon>Eukaryota</taxon>
        <taxon>Fungi</taxon>
        <taxon>Fungi incertae sedis</taxon>
        <taxon>Chytridiomycota</taxon>
        <taxon>Chytridiomycota incertae sedis</taxon>
        <taxon>Chytridiomycetes</taxon>
        <taxon>Rhizophlyctidales</taxon>
        <taxon>Rhizophlyctidaceae</taxon>
        <taxon>Rhizophlyctis</taxon>
    </lineage>
</organism>
<evidence type="ECO:0000256" key="2">
    <source>
        <dbReference type="ARBA" id="ARBA00023043"/>
    </source>
</evidence>
<comment type="caution">
    <text evidence="4">The sequence shown here is derived from an EMBL/GenBank/DDBJ whole genome shotgun (WGS) entry which is preliminary data.</text>
</comment>
<dbReference type="PANTHER" id="PTHR24166:SF27">
    <property type="entry name" value="CORTACTIN-BINDING PROTEIN 2"/>
    <property type="match status" value="1"/>
</dbReference>
<name>A0AAD5WYQ4_9FUNG</name>
<dbReference type="PANTHER" id="PTHR24166">
    <property type="entry name" value="ROLLING PEBBLES, ISOFORM B"/>
    <property type="match status" value="1"/>
</dbReference>
<evidence type="ECO:0000313" key="5">
    <source>
        <dbReference type="Proteomes" id="UP001212841"/>
    </source>
</evidence>
<dbReference type="PROSITE" id="PS50088">
    <property type="entry name" value="ANK_REPEAT"/>
    <property type="match status" value="1"/>
</dbReference>
<accession>A0AAD5WYQ4</accession>
<dbReference type="InterPro" id="IPR036770">
    <property type="entry name" value="Ankyrin_rpt-contain_sf"/>
</dbReference>
<feature type="repeat" description="ANK" evidence="3">
    <location>
        <begin position="254"/>
        <end position="286"/>
    </location>
</feature>
<evidence type="ECO:0008006" key="6">
    <source>
        <dbReference type="Google" id="ProtNLM"/>
    </source>
</evidence>
<dbReference type="InterPro" id="IPR050889">
    <property type="entry name" value="Dendritic_Spine_Reg/Scaffold"/>
</dbReference>
<dbReference type="Gene3D" id="1.25.40.20">
    <property type="entry name" value="Ankyrin repeat-containing domain"/>
    <property type="match status" value="1"/>
</dbReference>